<dbReference type="EMBL" id="BGPR01000027">
    <property type="protein sequence ID" value="GBL81902.1"/>
    <property type="molecule type" value="Genomic_DNA"/>
</dbReference>
<sequence>MRKEKVGGSTLIPKYGVVHEGCPHPSKKGKNSQGDLGPQARTSKDTLFQSDREDDPPWCCSLGAESHIPTEEITPNDLIEISVIHCRSLPYHINSHPAIYNWNLTSLLKGGTRSCLSSSGKTKKERILPRRRIYPRRFRSKRPLPQTTSC</sequence>
<reference evidence="2 3" key="1">
    <citation type="journal article" date="2019" name="Sci. Rep.">
        <title>Orb-weaving spider Araneus ventricosus genome elucidates the spidroin gene catalogue.</title>
        <authorList>
            <person name="Kono N."/>
            <person name="Nakamura H."/>
            <person name="Ohtoshi R."/>
            <person name="Moran D.A.P."/>
            <person name="Shinohara A."/>
            <person name="Yoshida Y."/>
            <person name="Fujiwara M."/>
            <person name="Mori M."/>
            <person name="Tomita M."/>
            <person name="Arakawa K."/>
        </authorList>
    </citation>
    <scope>NUCLEOTIDE SEQUENCE [LARGE SCALE GENOMIC DNA]</scope>
</reference>
<dbReference type="Proteomes" id="UP000499080">
    <property type="component" value="Unassembled WGS sequence"/>
</dbReference>
<dbReference type="AlphaFoldDB" id="A0A4Y2APQ2"/>
<proteinExistence type="predicted"/>
<name>A0A4Y2APQ2_ARAVE</name>
<feature type="region of interest" description="Disordered" evidence="1">
    <location>
        <begin position="1"/>
        <end position="57"/>
    </location>
</feature>
<keyword evidence="3" id="KW-1185">Reference proteome</keyword>
<evidence type="ECO:0000256" key="1">
    <source>
        <dbReference type="SAM" id="MobiDB-lite"/>
    </source>
</evidence>
<evidence type="ECO:0000313" key="2">
    <source>
        <dbReference type="EMBL" id="GBL81902.1"/>
    </source>
</evidence>
<gene>
    <name evidence="2" type="ORF">AVEN_50498_1</name>
</gene>
<organism evidence="2 3">
    <name type="scientific">Araneus ventricosus</name>
    <name type="common">Orbweaver spider</name>
    <name type="synonym">Epeira ventricosa</name>
    <dbReference type="NCBI Taxonomy" id="182803"/>
    <lineage>
        <taxon>Eukaryota</taxon>
        <taxon>Metazoa</taxon>
        <taxon>Ecdysozoa</taxon>
        <taxon>Arthropoda</taxon>
        <taxon>Chelicerata</taxon>
        <taxon>Arachnida</taxon>
        <taxon>Araneae</taxon>
        <taxon>Araneomorphae</taxon>
        <taxon>Entelegynae</taxon>
        <taxon>Araneoidea</taxon>
        <taxon>Araneidae</taxon>
        <taxon>Araneus</taxon>
    </lineage>
</organism>
<accession>A0A4Y2APQ2</accession>
<protein>
    <submittedName>
        <fullName evidence="2">Uncharacterized protein</fullName>
    </submittedName>
</protein>
<evidence type="ECO:0000313" key="3">
    <source>
        <dbReference type="Proteomes" id="UP000499080"/>
    </source>
</evidence>
<comment type="caution">
    <text evidence="2">The sequence shown here is derived from an EMBL/GenBank/DDBJ whole genome shotgun (WGS) entry which is preliminary data.</text>
</comment>